<dbReference type="Gene3D" id="3.90.1860.10">
    <property type="entry name" value="tRNA-splicing ligase RtcB"/>
    <property type="match status" value="1"/>
</dbReference>
<keyword evidence="10" id="KW-1185">Reference proteome</keyword>
<dbReference type="EC" id="6.5.1.-" evidence="8"/>
<name>A0ABT4G753_9BACL</name>
<evidence type="ECO:0000256" key="1">
    <source>
        <dbReference type="ARBA" id="ARBA00022598"/>
    </source>
</evidence>
<sequence>MDMITKAHGSNHYEMELEHGNLHVFANSDVFQSFENKVFEMADNNLRIPRNVHMSYTPDAHVGIGTCIGTTAVWSMKDGFVSPSIVGVDIGCGMRVHTTSLHKRDIQDKSVRRALIKAIEKYVPTNERTNTNYSDINIMDVVQHGLKGLPDKYVPNEQWLTHVEESTFKFDHAYLENLPAKIRKYAHGQLGTLGGGNHFIEIQYLEVAEAHKDLAEKWGLFDGQVVVMIHSGSRAWGAMLGQEFTKVFREVMNSWGVVNPDRNLLYAPIASHEGLTYLNLMYSALNFAVSNRHMIAYGVQEAFREVFGKDLEMPVLYDLMHNYALKEFHRNQPMLVHRKGATRALPPGHFLNAAAYKETGHPALIPGSMGTSSYIMVGKEEGLKNFYSICHGAGRARSRKATKELVTVDQFAQSMKVGTDDEILVNHRSLQTILDECPQAYKDVDQIIDSVVGASLADVVATCKPMVAIKGI</sequence>
<dbReference type="SUPFAM" id="SSF103365">
    <property type="entry name" value="Hypothetical protein PH1602"/>
    <property type="match status" value="1"/>
</dbReference>
<keyword evidence="3" id="KW-0547">Nucleotide-binding</keyword>
<evidence type="ECO:0000256" key="8">
    <source>
        <dbReference type="RuleBase" id="RU371113"/>
    </source>
</evidence>
<evidence type="ECO:0000313" key="10">
    <source>
        <dbReference type="Proteomes" id="UP001527099"/>
    </source>
</evidence>
<dbReference type="RefSeq" id="WP_268613641.1">
    <property type="nucleotide sequence ID" value="NZ_JAMDMX010000008.1"/>
</dbReference>
<evidence type="ECO:0000256" key="7">
    <source>
        <dbReference type="ARBA" id="ARBA00047746"/>
    </source>
</evidence>
<keyword evidence="1 8" id="KW-0436">Ligase</keyword>
<dbReference type="Proteomes" id="UP001527099">
    <property type="component" value="Unassembled WGS sequence"/>
</dbReference>
<comment type="subunit">
    <text evidence="8">Monomer.</text>
</comment>
<dbReference type="InterPro" id="IPR001233">
    <property type="entry name" value="RtcB"/>
</dbReference>
<comment type="cofactor">
    <cofactor evidence="8">
        <name>Mn(2+)</name>
        <dbReference type="ChEBI" id="CHEBI:29035"/>
    </cofactor>
    <text evidence="8">Binds 2 manganese ions per subunit.</text>
</comment>
<reference evidence="9 10" key="1">
    <citation type="submission" date="2022-05" db="EMBL/GenBank/DDBJ databases">
        <title>Genome Sequencing of Bee-Associated Microbes.</title>
        <authorList>
            <person name="Dunlap C."/>
        </authorList>
    </citation>
    <scope>NUCLEOTIDE SEQUENCE [LARGE SCALE GENOMIC DNA]</scope>
    <source>
        <strain evidence="9 10">NRRL B-14421</strain>
    </source>
</reference>
<gene>
    <name evidence="8" type="primary">rtcB</name>
    <name evidence="9" type="ORF">M5X19_03585</name>
</gene>
<keyword evidence="2 8" id="KW-0479">Metal-binding</keyword>
<evidence type="ECO:0000256" key="3">
    <source>
        <dbReference type="ARBA" id="ARBA00022741"/>
    </source>
</evidence>
<organism evidence="9 10">
    <name type="scientific">Paenibacillus alginolyticus</name>
    <dbReference type="NCBI Taxonomy" id="59839"/>
    <lineage>
        <taxon>Bacteria</taxon>
        <taxon>Bacillati</taxon>
        <taxon>Bacillota</taxon>
        <taxon>Bacilli</taxon>
        <taxon>Bacillales</taxon>
        <taxon>Paenibacillaceae</taxon>
        <taxon>Paenibacillus</taxon>
    </lineage>
</organism>
<comment type="similarity">
    <text evidence="8">Belongs to the RtcB family.</text>
</comment>
<dbReference type="InterPro" id="IPR036025">
    <property type="entry name" value="RtcB-like_sf"/>
</dbReference>
<dbReference type="PANTHER" id="PTHR11118:SF1">
    <property type="entry name" value="RNA-SPLICING LIGASE RTCB HOMOLOG"/>
    <property type="match status" value="1"/>
</dbReference>
<keyword evidence="6 8" id="KW-0464">Manganese</keyword>
<evidence type="ECO:0000256" key="2">
    <source>
        <dbReference type="ARBA" id="ARBA00022723"/>
    </source>
</evidence>
<proteinExistence type="inferred from homology"/>
<protein>
    <recommendedName>
        <fullName evidence="8">tRNA-splicing ligase RtcB</fullName>
        <ecNumber evidence="8">6.5.1.-</ecNumber>
    </recommendedName>
</protein>
<evidence type="ECO:0000256" key="5">
    <source>
        <dbReference type="ARBA" id="ARBA00023134"/>
    </source>
</evidence>
<evidence type="ECO:0000256" key="4">
    <source>
        <dbReference type="ARBA" id="ARBA00022800"/>
    </source>
</evidence>
<keyword evidence="5" id="KW-0342">GTP-binding</keyword>
<comment type="catalytic activity">
    <reaction evidence="7">
        <text>a 3'-end 3'-phospho-ribonucleotide-RNA + a 5'-end dephospho-ribonucleoside-RNA + GTP = a ribonucleotidyl-ribonucleotide-RNA + GMP + diphosphate</text>
        <dbReference type="Rhea" id="RHEA:68076"/>
        <dbReference type="Rhea" id="RHEA-COMP:10463"/>
        <dbReference type="Rhea" id="RHEA-COMP:13936"/>
        <dbReference type="Rhea" id="RHEA-COMP:17355"/>
        <dbReference type="ChEBI" id="CHEBI:33019"/>
        <dbReference type="ChEBI" id="CHEBI:37565"/>
        <dbReference type="ChEBI" id="CHEBI:58115"/>
        <dbReference type="ChEBI" id="CHEBI:83062"/>
        <dbReference type="ChEBI" id="CHEBI:138284"/>
        <dbReference type="ChEBI" id="CHEBI:173118"/>
        <dbReference type="EC" id="6.5.1.8"/>
    </reaction>
</comment>
<keyword evidence="4" id="KW-0692">RNA repair</keyword>
<dbReference type="EMBL" id="JAMDMX010000008">
    <property type="protein sequence ID" value="MCY9692009.1"/>
    <property type="molecule type" value="Genomic_DNA"/>
</dbReference>
<evidence type="ECO:0000256" key="6">
    <source>
        <dbReference type="ARBA" id="ARBA00023211"/>
    </source>
</evidence>
<comment type="caution">
    <text evidence="9">The sequence shown here is derived from an EMBL/GenBank/DDBJ whole genome shotgun (WGS) entry which is preliminary data.</text>
</comment>
<dbReference type="PANTHER" id="PTHR11118">
    <property type="entry name" value="RNA-SPLICING LIGASE RTCB HOMOLOG"/>
    <property type="match status" value="1"/>
</dbReference>
<accession>A0ABT4G753</accession>
<dbReference type="Pfam" id="PF01139">
    <property type="entry name" value="RtcB"/>
    <property type="match status" value="1"/>
</dbReference>
<evidence type="ECO:0000313" key="9">
    <source>
        <dbReference type="EMBL" id="MCY9692009.1"/>
    </source>
</evidence>